<dbReference type="RefSeq" id="WP_109491251.1">
    <property type="nucleotide sequence ID" value="NZ_QDKJ01000018.1"/>
</dbReference>
<dbReference type="AlphaFoldDB" id="A0A2U1TK39"/>
<evidence type="ECO:0000256" key="2">
    <source>
        <dbReference type="ARBA" id="ARBA00008520"/>
    </source>
</evidence>
<sequence length="428" mass="49258">MNSITRSTVFIMATLFLPLTCLSETIELRMSWWGGNQRHQATRQALDAFEQAYPNIKVKSEPGGFDGQLQRLATQVAGNSEPDVMQINWNWLPVFSKNGDGFYDLNKLDKEIDLSQFNEQGKNMVILKDKLNGIPVSLTARLFYYNAEPWRKAGLNYPTTWDELFSAGKVFKEKLGQDYYPLSIYPNTEIVALLNTYMVQKYNIPMVDEENKKFNYTKEQWIDFFGFYKQLIDNHVIPPAVSYYASFGKSNPWEIKPWMNGQLGGKYLWTTDNIYAPNLKDPDDYVLGPFIMQPEAKEAGLFFKPGLIFSIGKNTRHPKESAQLVNFLLNDPRGVTIMGLHRGVPLSEKAVKILQEQKMIDDNNLQLKSLRQMEEFIGNVNVSTFLEDAQFQTLMTTHIERIEQGKSSLDEIATAFPKEAERILKRFF</sequence>
<evidence type="ECO:0000313" key="3">
    <source>
        <dbReference type="EMBL" id="PWC09776.1"/>
    </source>
</evidence>
<dbReference type="InterPro" id="IPR006059">
    <property type="entry name" value="SBP"/>
</dbReference>
<dbReference type="InterPro" id="IPR050490">
    <property type="entry name" value="Bact_solute-bd_prot1"/>
</dbReference>
<dbReference type="SUPFAM" id="SSF53850">
    <property type="entry name" value="Periplasmic binding protein-like II"/>
    <property type="match status" value="1"/>
</dbReference>
<evidence type="ECO:0000313" key="4">
    <source>
        <dbReference type="Proteomes" id="UP000245138"/>
    </source>
</evidence>
<dbReference type="OrthoDB" id="5580590at2"/>
<dbReference type="GO" id="GO:0042597">
    <property type="term" value="C:periplasmic space"/>
    <property type="evidence" value="ECO:0007669"/>
    <property type="project" value="UniProtKB-SubCell"/>
</dbReference>
<comment type="caution">
    <text evidence="3">The sequence shown here is derived from an EMBL/GenBank/DDBJ whole genome shotgun (WGS) entry which is preliminary data.</text>
</comment>
<proteinExistence type="inferred from homology"/>
<dbReference type="Gene3D" id="3.40.190.10">
    <property type="entry name" value="Periplasmic binding protein-like II"/>
    <property type="match status" value="2"/>
</dbReference>
<organism evidence="3 4">
    <name type="scientific">Brenneria roseae subsp. americana</name>
    <dbReference type="NCBI Taxonomy" id="1508507"/>
    <lineage>
        <taxon>Bacteria</taxon>
        <taxon>Pseudomonadati</taxon>
        <taxon>Pseudomonadota</taxon>
        <taxon>Gammaproteobacteria</taxon>
        <taxon>Enterobacterales</taxon>
        <taxon>Pectobacteriaceae</taxon>
        <taxon>Brenneria</taxon>
    </lineage>
</organism>
<accession>A0A2U1TK39</accession>
<dbReference type="GO" id="GO:0030313">
    <property type="term" value="C:cell envelope"/>
    <property type="evidence" value="ECO:0007669"/>
    <property type="project" value="UniProtKB-ARBA"/>
</dbReference>
<gene>
    <name evidence="3" type="ORF">B4923_18855</name>
</gene>
<dbReference type="PANTHER" id="PTHR43649">
    <property type="entry name" value="ARABINOSE-BINDING PROTEIN-RELATED"/>
    <property type="match status" value="1"/>
</dbReference>
<dbReference type="PANTHER" id="PTHR43649:SF11">
    <property type="entry name" value="ABC TRANSPORTER SUBSTRATE-BINDING PROTEIN YESO-RELATED"/>
    <property type="match status" value="1"/>
</dbReference>
<dbReference type="Pfam" id="PF01547">
    <property type="entry name" value="SBP_bac_1"/>
    <property type="match status" value="1"/>
</dbReference>
<comment type="subcellular location">
    <subcellularLocation>
        <location evidence="1">Periplasm</location>
    </subcellularLocation>
</comment>
<dbReference type="EMBL" id="QDKJ01000018">
    <property type="protein sequence ID" value="PWC09776.1"/>
    <property type="molecule type" value="Genomic_DNA"/>
</dbReference>
<dbReference type="Proteomes" id="UP000245138">
    <property type="component" value="Unassembled WGS sequence"/>
</dbReference>
<keyword evidence="4" id="KW-1185">Reference proteome</keyword>
<name>A0A2U1TK39_9GAMM</name>
<reference evidence="3 4" key="1">
    <citation type="submission" date="2018-04" db="EMBL/GenBank/DDBJ databases">
        <title>Brenneria corticis sp.nov.</title>
        <authorList>
            <person name="Li Y."/>
        </authorList>
    </citation>
    <scope>NUCLEOTIDE SEQUENCE [LARGE SCALE GENOMIC DNA]</scope>
    <source>
        <strain evidence="3 4">LMG 27715</strain>
    </source>
</reference>
<evidence type="ECO:0000256" key="1">
    <source>
        <dbReference type="ARBA" id="ARBA00004418"/>
    </source>
</evidence>
<protein>
    <submittedName>
        <fullName evidence="3">Sugar ABC transporter substrate-binding protein</fullName>
    </submittedName>
</protein>
<comment type="similarity">
    <text evidence="2">Belongs to the bacterial solute-binding protein 1 family.</text>
</comment>